<dbReference type="EMBL" id="CP092332">
    <property type="protein sequence ID" value="WGK93798.1"/>
    <property type="molecule type" value="Genomic_DNA"/>
</dbReference>
<dbReference type="Proteomes" id="UP001232117">
    <property type="component" value="Chromosome"/>
</dbReference>
<reference evidence="2 3" key="1">
    <citation type="submission" date="2023-06" db="EMBL/GenBank/DDBJ databases">
        <title>Complete Genome Sequence of Flavobacterium keumense K3R-10.</title>
        <authorList>
            <person name="Jeong H."/>
            <person name="Jhang S.Y."/>
            <person name="Kim J.N."/>
        </authorList>
    </citation>
    <scope>NUCLEOTIDE SEQUENCE [LARGE SCALE GENOMIC DNA]</scope>
    <source>
        <strain evidence="2 3">K3R-10</strain>
    </source>
</reference>
<name>A0ABY8N3T9_9FLAO</name>
<organism evidence="2 3">
    <name type="scientific">Flavobacterium keumense</name>
    <dbReference type="NCBI Taxonomy" id="1306518"/>
    <lineage>
        <taxon>Bacteria</taxon>
        <taxon>Pseudomonadati</taxon>
        <taxon>Bacteroidota</taxon>
        <taxon>Flavobacteriia</taxon>
        <taxon>Flavobacteriales</taxon>
        <taxon>Flavobacteriaceae</taxon>
        <taxon>Flavobacterium</taxon>
    </lineage>
</organism>
<keyword evidence="3" id="KW-1185">Reference proteome</keyword>
<feature type="compositionally biased region" description="Polar residues" evidence="1">
    <location>
        <begin position="92"/>
        <end position="108"/>
    </location>
</feature>
<protein>
    <submittedName>
        <fullName evidence="2">Uncharacterized protein</fullName>
    </submittedName>
</protein>
<gene>
    <name evidence="2" type="ORF">MG292_06755</name>
</gene>
<evidence type="ECO:0000313" key="2">
    <source>
        <dbReference type="EMBL" id="WGK93798.1"/>
    </source>
</evidence>
<evidence type="ECO:0000256" key="1">
    <source>
        <dbReference type="SAM" id="MobiDB-lite"/>
    </source>
</evidence>
<dbReference type="RefSeq" id="WP_264533473.1">
    <property type="nucleotide sequence ID" value="NZ_CP092332.1"/>
</dbReference>
<evidence type="ECO:0000313" key="3">
    <source>
        <dbReference type="Proteomes" id="UP001232117"/>
    </source>
</evidence>
<feature type="region of interest" description="Disordered" evidence="1">
    <location>
        <begin position="88"/>
        <end position="114"/>
    </location>
</feature>
<accession>A0ABY8N3T9</accession>
<sequence>MSDSKATRDYRKEITIKLIEKYKDLIAKTFEVTNVDLLQEVIDAAEYDEKQKEEALLNAIKKRKTSLDEVDSLLDKIEKLEKNLIDIEKGVQENNGQPEEESSTNPNNKHIRKD</sequence>
<proteinExistence type="predicted"/>